<dbReference type="PROSITE" id="PS50931">
    <property type="entry name" value="HTH_LYSR"/>
    <property type="match status" value="1"/>
</dbReference>
<accession>A0A161R0G4</accession>
<evidence type="ECO:0000256" key="1">
    <source>
        <dbReference type="ARBA" id="ARBA00009437"/>
    </source>
</evidence>
<evidence type="ECO:0000313" key="6">
    <source>
        <dbReference type="EMBL" id="KYO50735.1"/>
    </source>
</evidence>
<protein>
    <recommendedName>
        <fullName evidence="5">HTH lysR-type domain-containing protein</fullName>
    </recommendedName>
</protein>
<evidence type="ECO:0000259" key="5">
    <source>
        <dbReference type="PROSITE" id="PS50931"/>
    </source>
</evidence>
<dbReference type="AlphaFoldDB" id="A0A161R0G4"/>
<dbReference type="RefSeq" id="WP_062767561.1">
    <property type="nucleotide sequence ID" value="NZ_CP121027.1"/>
</dbReference>
<keyword evidence="4" id="KW-0804">Transcription</keyword>
<dbReference type="InterPro" id="IPR036388">
    <property type="entry name" value="WH-like_DNA-bd_sf"/>
</dbReference>
<dbReference type="Pfam" id="PF03466">
    <property type="entry name" value="LysR_substrate"/>
    <property type="match status" value="1"/>
</dbReference>
<keyword evidence="2" id="KW-0805">Transcription regulation</keyword>
<dbReference type="InterPro" id="IPR036390">
    <property type="entry name" value="WH_DNA-bd_sf"/>
</dbReference>
<dbReference type="Pfam" id="PF00126">
    <property type="entry name" value="HTH_1"/>
    <property type="match status" value="1"/>
</dbReference>
<dbReference type="SUPFAM" id="SSF46785">
    <property type="entry name" value="Winged helix' DNA-binding domain"/>
    <property type="match status" value="1"/>
</dbReference>
<dbReference type="Proteomes" id="UP000075787">
    <property type="component" value="Unassembled WGS sequence"/>
</dbReference>
<feature type="domain" description="HTH lysR-type" evidence="5">
    <location>
        <begin position="19"/>
        <end position="76"/>
    </location>
</feature>
<sequence>MESGPNKVGRRDRLIGRGIKFRHLRVLAELLDTPQVSAAAARLNMTQPTASRLLAEAETIVGVPLYERHPRGIRLTVMGVTLADRARRLLRDLDQTDREIEDMGRGTRGTVNIGAVTGPALEIILPVIRQLRVTHPDIRVNVSVDLSDKLAGELLAGAVDFYIGRLPADRDPRSFVIRTIGEEPLSLVVRKGHPLTRKPAPTLEDCVAYDWILQPQGGLMRTTVEAYVLSRGCTLPDRVLGTSSILLTLALIASSNGIGTLARTVARFYADHEGMGMGIETLPVAEDMRVTPYALIRSRDVSPTPAAQTLLGMIHERIDSLVPPV</sequence>
<evidence type="ECO:0000256" key="4">
    <source>
        <dbReference type="ARBA" id="ARBA00023163"/>
    </source>
</evidence>
<dbReference type="PANTHER" id="PTHR30419:SF8">
    <property type="entry name" value="NITROGEN ASSIMILATION TRANSCRIPTIONAL ACTIVATOR-RELATED"/>
    <property type="match status" value="1"/>
</dbReference>
<keyword evidence="3" id="KW-0238">DNA-binding</keyword>
<evidence type="ECO:0000256" key="2">
    <source>
        <dbReference type="ARBA" id="ARBA00023015"/>
    </source>
</evidence>
<dbReference type="InterPro" id="IPR000847">
    <property type="entry name" value="LysR_HTH_N"/>
</dbReference>
<dbReference type="Gene3D" id="3.40.190.290">
    <property type="match status" value="1"/>
</dbReference>
<dbReference type="SUPFAM" id="SSF53850">
    <property type="entry name" value="Periplasmic binding protein-like II"/>
    <property type="match status" value="1"/>
</dbReference>
<dbReference type="PANTHER" id="PTHR30419">
    <property type="entry name" value="HTH-TYPE TRANSCRIPTIONAL REGULATOR YBHD"/>
    <property type="match status" value="1"/>
</dbReference>
<dbReference type="GO" id="GO:0003700">
    <property type="term" value="F:DNA-binding transcription factor activity"/>
    <property type="evidence" value="ECO:0007669"/>
    <property type="project" value="InterPro"/>
</dbReference>
<dbReference type="GO" id="GO:0005829">
    <property type="term" value="C:cytosol"/>
    <property type="evidence" value="ECO:0007669"/>
    <property type="project" value="TreeGrafter"/>
</dbReference>
<proteinExistence type="inferred from homology"/>
<dbReference type="Gene3D" id="1.10.10.10">
    <property type="entry name" value="Winged helix-like DNA-binding domain superfamily/Winged helix DNA-binding domain"/>
    <property type="match status" value="1"/>
</dbReference>
<reference evidence="6 7" key="1">
    <citation type="submission" date="2015-12" db="EMBL/GenBank/DDBJ databases">
        <title>Genome sequence of Tistrella mobilis MCCC 1A02139.</title>
        <authorList>
            <person name="Lu L."/>
            <person name="Lai Q."/>
            <person name="Shao Z."/>
            <person name="Qian P."/>
        </authorList>
    </citation>
    <scope>NUCLEOTIDE SEQUENCE [LARGE SCALE GENOMIC DNA]</scope>
    <source>
        <strain evidence="6 7">MCCC 1A02139</strain>
    </source>
</reference>
<dbReference type="EMBL" id="LPZR01000193">
    <property type="protein sequence ID" value="KYO50735.1"/>
    <property type="molecule type" value="Genomic_DNA"/>
</dbReference>
<dbReference type="GO" id="GO:0003677">
    <property type="term" value="F:DNA binding"/>
    <property type="evidence" value="ECO:0007669"/>
    <property type="project" value="UniProtKB-KW"/>
</dbReference>
<dbReference type="InterPro" id="IPR050950">
    <property type="entry name" value="HTH-type_LysR_regulators"/>
</dbReference>
<evidence type="ECO:0000313" key="7">
    <source>
        <dbReference type="Proteomes" id="UP000075787"/>
    </source>
</evidence>
<gene>
    <name evidence="6" type="ORF">AUP44_11625</name>
</gene>
<organism evidence="6 7">
    <name type="scientific">Tistrella mobilis</name>
    <dbReference type="NCBI Taxonomy" id="171437"/>
    <lineage>
        <taxon>Bacteria</taxon>
        <taxon>Pseudomonadati</taxon>
        <taxon>Pseudomonadota</taxon>
        <taxon>Alphaproteobacteria</taxon>
        <taxon>Geminicoccales</taxon>
        <taxon>Geminicoccaceae</taxon>
        <taxon>Tistrella</taxon>
    </lineage>
</organism>
<dbReference type="OrthoDB" id="9806538at2"/>
<comment type="caution">
    <text evidence="6">The sequence shown here is derived from an EMBL/GenBank/DDBJ whole genome shotgun (WGS) entry which is preliminary data.</text>
</comment>
<name>A0A161R0G4_9PROT</name>
<evidence type="ECO:0000256" key="3">
    <source>
        <dbReference type="ARBA" id="ARBA00023125"/>
    </source>
</evidence>
<dbReference type="GeneID" id="97242880"/>
<dbReference type="InterPro" id="IPR005119">
    <property type="entry name" value="LysR_subst-bd"/>
</dbReference>
<comment type="similarity">
    <text evidence="1">Belongs to the LysR transcriptional regulatory family.</text>
</comment>